<evidence type="ECO:0000256" key="4">
    <source>
        <dbReference type="ARBA" id="ARBA00023163"/>
    </source>
</evidence>
<dbReference type="CDD" id="cd00018">
    <property type="entry name" value="AP2"/>
    <property type="match status" value="1"/>
</dbReference>
<dbReference type="InterPro" id="IPR016177">
    <property type="entry name" value="DNA-bd_dom_sf"/>
</dbReference>
<dbReference type="Proteomes" id="UP000734854">
    <property type="component" value="Unassembled WGS sequence"/>
</dbReference>
<comment type="caution">
    <text evidence="7">The sequence shown here is derived from an EMBL/GenBank/DDBJ whole genome shotgun (WGS) entry which is preliminary data.</text>
</comment>
<dbReference type="Pfam" id="PF00847">
    <property type="entry name" value="AP2"/>
    <property type="match status" value="1"/>
</dbReference>
<dbReference type="GO" id="GO:0003677">
    <property type="term" value="F:DNA binding"/>
    <property type="evidence" value="ECO:0007669"/>
    <property type="project" value="UniProtKB-KW"/>
</dbReference>
<keyword evidence="5" id="KW-0539">Nucleus</keyword>
<keyword evidence="3" id="KW-0238">DNA-binding</keyword>
<evidence type="ECO:0000256" key="3">
    <source>
        <dbReference type="ARBA" id="ARBA00023125"/>
    </source>
</evidence>
<evidence type="ECO:0000256" key="2">
    <source>
        <dbReference type="ARBA" id="ARBA00023015"/>
    </source>
</evidence>
<protein>
    <recommendedName>
        <fullName evidence="6">AP2/ERF domain-containing protein</fullName>
    </recommendedName>
</protein>
<dbReference type="GO" id="GO:0003700">
    <property type="term" value="F:DNA-binding transcription factor activity"/>
    <property type="evidence" value="ECO:0007669"/>
    <property type="project" value="InterPro"/>
</dbReference>
<organism evidence="7 8">
    <name type="scientific">Zingiber officinale</name>
    <name type="common">Ginger</name>
    <name type="synonym">Amomum zingiber</name>
    <dbReference type="NCBI Taxonomy" id="94328"/>
    <lineage>
        <taxon>Eukaryota</taxon>
        <taxon>Viridiplantae</taxon>
        <taxon>Streptophyta</taxon>
        <taxon>Embryophyta</taxon>
        <taxon>Tracheophyta</taxon>
        <taxon>Spermatophyta</taxon>
        <taxon>Magnoliopsida</taxon>
        <taxon>Liliopsida</taxon>
        <taxon>Zingiberales</taxon>
        <taxon>Zingiberaceae</taxon>
        <taxon>Zingiber</taxon>
    </lineage>
</organism>
<keyword evidence="4" id="KW-0804">Transcription</keyword>
<evidence type="ECO:0000313" key="8">
    <source>
        <dbReference type="Proteomes" id="UP000734854"/>
    </source>
</evidence>
<feature type="domain" description="AP2/ERF" evidence="6">
    <location>
        <begin position="121"/>
        <end position="178"/>
    </location>
</feature>
<accession>A0A8J5I278</accession>
<gene>
    <name evidence="7" type="ORF">ZIOFF_016079</name>
</gene>
<dbReference type="PRINTS" id="PR00367">
    <property type="entry name" value="ETHRSPELEMNT"/>
</dbReference>
<evidence type="ECO:0000256" key="5">
    <source>
        <dbReference type="ARBA" id="ARBA00023242"/>
    </source>
</evidence>
<dbReference type="SMART" id="SM00380">
    <property type="entry name" value="AP2"/>
    <property type="match status" value="1"/>
</dbReference>
<evidence type="ECO:0000313" key="7">
    <source>
        <dbReference type="EMBL" id="KAG6526102.1"/>
    </source>
</evidence>
<keyword evidence="8" id="KW-1185">Reference proteome</keyword>
<dbReference type="GO" id="GO:0009873">
    <property type="term" value="P:ethylene-activated signaling pathway"/>
    <property type="evidence" value="ECO:0007669"/>
    <property type="project" value="InterPro"/>
</dbReference>
<dbReference type="EMBL" id="JACMSC010000004">
    <property type="protein sequence ID" value="KAG6526102.1"/>
    <property type="molecule type" value="Genomic_DNA"/>
</dbReference>
<dbReference type="PANTHER" id="PTHR31190:SF421">
    <property type="entry name" value="ETHYLENE-RESPONSIVE TRANSCRIPTION FACTOR ERF110"/>
    <property type="match status" value="1"/>
</dbReference>
<name>A0A8J5I278_ZINOF</name>
<dbReference type="Gene3D" id="3.30.730.10">
    <property type="entry name" value="AP2/ERF domain"/>
    <property type="match status" value="1"/>
</dbReference>
<proteinExistence type="predicted"/>
<dbReference type="PROSITE" id="PS51032">
    <property type="entry name" value="AP2_ERF"/>
    <property type="match status" value="1"/>
</dbReference>
<comment type="subcellular location">
    <subcellularLocation>
        <location evidence="1">Nucleus</location>
    </subcellularLocation>
</comment>
<dbReference type="AlphaFoldDB" id="A0A8J5I278"/>
<dbReference type="GO" id="GO:0005634">
    <property type="term" value="C:nucleus"/>
    <property type="evidence" value="ECO:0007669"/>
    <property type="project" value="UniProtKB-SubCell"/>
</dbReference>
<reference evidence="7 8" key="1">
    <citation type="submission" date="2020-08" db="EMBL/GenBank/DDBJ databases">
        <title>Plant Genome Project.</title>
        <authorList>
            <person name="Zhang R.-G."/>
        </authorList>
    </citation>
    <scope>NUCLEOTIDE SEQUENCE [LARGE SCALE GENOMIC DNA]</scope>
    <source>
        <tissue evidence="7">Rhizome</tissue>
    </source>
</reference>
<evidence type="ECO:0000256" key="1">
    <source>
        <dbReference type="ARBA" id="ARBA00004123"/>
    </source>
</evidence>
<dbReference type="PANTHER" id="PTHR31190">
    <property type="entry name" value="DNA-BINDING DOMAIN"/>
    <property type="match status" value="1"/>
</dbReference>
<evidence type="ECO:0000259" key="6">
    <source>
        <dbReference type="PROSITE" id="PS51032"/>
    </source>
</evidence>
<dbReference type="FunFam" id="3.30.730.10:FF:000001">
    <property type="entry name" value="Ethylene-responsive transcription factor 2"/>
    <property type="match status" value="1"/>
</dbReference>
<sequence length="283" mass="30449">MHAHQSCEATPPPEADEMEATMMGYPSAMAPGDVLLSAYRRGWELSTMVSALTNVVYYYQGLAGDQQGSYQGEALAAVSEQQYPQDGLRPILIPPPAPVAMNLGEASPASSEGERVAPPRKYRGVRQRPWGKWAAEIRDPVKAARVWLGTFETAEEAARAYDEAALRFRGSRAKLNFPENVSQLPTTAPGPNAPANDAAAARDYLTYSRLLEGSSSDFLLDQVLLANYGSVARESGGTARSHSLPVSSVSYSSYSPFYPSMTELPDSSWMGSSQFPPPSSSSG</sequence>
<dbReference type="InterPro" id="IPR001471">
    <property type="entry name" value="AP2/ERF_dom"/>
</dbReference>
<keyword evidence="2" id="KW-0805">Transcription regulation</keyword>
<dbReference type="InterPro" id="IPR044808">
    <property type="entry name" value="ERF_plant"/>
</dbReference>
<dbReference type="SUPFAM" id="SSF54171">
    <property type="entry name" value="DNA-binding domain"/>
    <property type="match status" value="1"/>
</dbReference>
<dbReference type="InterPro" id="IPR036955">
    <property type="entry name" value="AP2/ERF_dom_sf"/>
</dbReference>